<evidence type="ECO:0000259" key="2">
    <source>
        <dbReference type="Pfam" id="PF22819"/>
    </source>
</evidence>
<accession>A0A9X2DN84</accession>
<keyword evidence="1" id="KW-0732">Signal</keyword>
<organism evidence="3 4">
    <name type="scientific">Halalkalibacter oceani</name>
    <dbReference type="NCBI Taxonomy" id="1653776"/>
    <lineage>
        <taxon>Bacteria</taxon>
        <taxon>Bacillati</taxon>
        <taxon>Bacillota</taxon>
        <taxon>Bacilli</taxon>
        <taxon>Bacillales</taxon>
        <taxon>Bacillaceae</taxon>
        <taxon>Halalkalibacter</taxon>
    </lineage>
</organism>
<name>A0A9X2DN84_9BACI</name>
<reference evidence="3" key="1">
    <citation type="submission" date="2022-05" db="EMBL/GenBank/DDBJ databases">
        <title>Comparative Genomics of Spacecraft Associated Microbes.</title>
        <authorList>
            <person name="Tran M.T."/>
            <person name="Wright A."/>
            <person name="Seuylemezian A."/>
            <person name="Eisen J."/>
            <person name="Coil D."/>
        </authorList>
    </citation>
    <scope>NUCLEOTIDE SEQUENCE</scope>
    <source>
        <strain evidence="3">214.1.1</strain>
    </source>
</reference>
<feature type="domain" description="TcaA protein NTF2-like" evidence="2">
    <location>
        <begin position="36"/>
        <end position="146"/>
    </location>
</feature>
<dbReference type="EMBL" id="JAMBOL010000002">
    <property type="protein sequence ID" value="MCM3713070.1"/>
    <property type="molecule type" value="Genomic_DNA"/>
</dbReference>
<evidence type="ECO:0000313" key="4">
    <source>
        <dbReference type="Proteomes" id="UP001139179"/>
    </source>
</evidence>
<feature type="signal peptide" evidence="1">
    <location>
        <begin position="1"/>
        <end position="19"/>
    </location>
</feature>
<evidence type="ECO:0000256" key="1">
    <source>
        <dbReference type="SAM" id="SignalP"/>
    </source>
</evidence>
<dbReference type="Proteomes" id="UP001139179">
    <property type="component" value="Unassembled WGS sequence"/>
</dbReference>
<dbReference type="Pfam" id="PF22819">
    <property type="entry name" value="TcaA_5th"/>
    <property type="match status" value="1"/>
</dbReference>
<comment type="caution">
    <text evidence="3">The sequence shown here is derived from an EMBL/GenBank/DDBJ whole genome shotgun (WGS) entry which is preliminary data.</text>
</comment>
<evidence type="ECO:0000313" key="3">
    <source>
        <dbReference type="EMBL" id="MCM3713070.1"/>
    </source>
</evidence>
<feature type="chain" id="PRO_5040884960" description="TcaA protein NTF2-like domain-containing protein" evidence="1">
    <location>
        <begin position="20"/>
        <end position="151"/>
    </location>
</feature>
<proteinExistence type="predicted"/>
<protein>
    <recommendedName>
        <fullName evidence="2">TcaA protein NTF2-like domain-containing protein</fullName>
    </recommendedName>
</protein>
<gene>
    <name evidence="3" type="ORF">M3202_03170</name>
</gene>
<dbReference type="AlphaFoldDB" id="A0A9X2DN84"/>
<dbReference type="RefSeq" id="WP_251221906.1">
    <property type="nucleotide sequence ID" value="NZ_JAMBOL010000002.1"/>
</dbReference>
<dbReference type="InterPro" id="IPR054528">
    <property type="entry name" value="TcaA_5th"/>
</dbReference>
<sequence length="151" mass="17726">MKKFIVLSLFMFLSIICTACFSTEPEQLIEADDELTAEVAAFAEAYKKSMVDAVNTGDFNQMEPFLITNNSYYHSLRRYVEELHSEQVTKTLENFRIDKVYVDEIDEIHADVYEKVIIHRTEDETIERNVRYEMVRGGDDGLRIVTIRERR</sequence>
<keyword evidence="4" id="KW-1185">Reference proteome</keyword>